<gene>
    <name evidence="1" type="ORF">GCM10023184_07070</name>
</gene>
<dbReference type="Proteomes" id="UP001501725">
    <property type="component" value="Unassembled WGS sequence"/>
</dbReference>
<proteinExistence type="predicted"/>
<reference evidence="2" key="1">
    <citation type="journal article" date="2019" name="Int. J. Syst. Evol. Microbiol.">
        <title>The Global Catalogue of Microorganisms (GCM) 10K type strain sequencing project: providing services to taxonomists for standard genome sequencing and annotation.</title>
        <authorList>
            <consortium name="The Broad Institute Genomics Platform"/>
            <consortium name="The Broad Institute Genome Sequencing Center for Infectious Disease"/>
            <person name="Wu L."/>
            <person name="Ma J."/>
        </authorList>
    </citation>
    <scope>NUCLEOTIDE SEQUENCE [LARGE SCALE GENOMIC DNA]</scope>
    <source>
        <strain evidence="2">JCM 17919</strain>
    </source>
</reference>
<organism evidence="1 2">
    <name type="scientific">Flaviaesturariibacter amylovorans</name>
    <dbReference type="NCBI Taxonomy" id="1084520"/>
    <lineage>
        <taxon>Bacteria</taxon>
        <taxon>Pseudomonadati</taxon>
        <taxon>Bacteroidota</taxon>
        <taxon>Chitinophagia</taxon>
        <taxon>Chitinophagales</taxon>
        <taxon>Chitinophagaceae</taxon>
        <taxon>Flaviaestuariibacter</taxon>
    </lineage>
</organism>
<comment type="caution">
    <text evidence="1">The sequence shown here is derived from an EMBL/GenBank/DDBJ whole genome shotgun (WGS) entry which is preliminary data.</text>
</comment>
<evidence type="ECO:0008006" key="3">
    <source>
        <dbReference type="Google" id="ProtNLM"/>
    </source>
</evidence>
<accession>A0ABP8GBV0</accession>
<keyword evidence="2" id="KW-1185">Reference proteome</keyword>
<dbReference type="Gene3D" id="3.40.50.2000">
    <property type="entry name" value="Glycogen Phosphorylase B"/>
    <property type="match status" value="1"/>
</dbReference>
<dbReference type="SUPFAM" id="SSF53756">
    <property type="entry name" value="UDP-Glycosyltransferase/glycogen phosphorylase"/>
    <property type="match status" value="1"/>
</dbReference>
<sequence>MRIFVGCVEICGLVTLYANELKRQGHQVTTCANTKHRFFPDHHYDLLSDRWADYVLGRDTDVPFGTPNSLLNQAALKLRVTTPLFDGLVTKRIFAEHDVFIFIWAGWYLMRHGKDLEVLKKMGKKVVSICVGSDVRYPQAFEQEFGLPVKDWPAVYQQPFAHYLRLLRQVELHSDLIYSLPDQAGLAIRPYDHFPIPLELDQYSFHYPDRDVPVIVHAPSAPAIKGTDVILGVFDRLRSEGIAFDLRFIQNMPNKELRALLRDSDLLVDELILHGPGILSVEGMLTGNAVATRYYGGSPGFFRPPVCPIDHDNLYDVVKRMIVDKEFRRERAYAGRAWAEQHNDVGRITSGILTQLQEGATACPYQPLFFRDHFVLPKGETASNTDKRLTRAVAEKWMPDFAQHKKSLEARGLI</sequence>
<dbReference type="EMBL" id="BAABGY010000002">
    <property type="protein sequence ID" value="GAA4321358.1"/>
    <property type="molecule type" value="Genomic_DNA"/>
</dbReference>
<evidence type="ECO:0000313" key="1">
    <source>
        <dbReference type="EMBL" id="GAA4321358.1"/>
    </source>
</evidence>
<dbReference type="RefSeq" id="WP_345253438.1">
    <property type="nucleotide sequence ID" value="NZ_BAABGY010000002.1"/>
</dbReference>
<protein>
    <recommendedName>
        <fullName evidence="3">Glycosyltransferase family 1 protein</fullName>
    </recommendedName>
</protein>
<evidence type="ECO:0000313" key="2">
    <source>
        <dbReference type="Proteomes" id="UP001501725"/>
    </source>
</evidence>
<name>A0ABP8GBV0_9BACT</name>